<evidence type="ECO:0000313" key="6">
    <source>
        <dbReference type="EMBL" id="CAB4648492.1"/>
    </source>
</evidence>
<dbReference type="GO" id="GO:0030001">
    <property type="term" value="P:metal ion transport"/>
    <property type="evidence" value="ECO:0007669"/>
    <property type="project" value="InterPro"/>
</dbReference>
<comment type="subcellular location">
    <subcellularLocation>
        <location evidence="1">Cell envelope</location>
    </subcellularLocation>
</comment>
<dbReference type="SUPFAM" id="SSF53807">
    <property type="entry name" value="Helical backbone' metal receptor"/>
    <property type="match status" value="1"/>
</dbReference>
<dbReference type="PRINTS" id="PR00690">
    <property type="entry name" value="ADHESNFAMILY"/>
</dbReference>
<organism evidence="6">
    <name type="scientific">freshwater metagenome</name>
    <dbReference type="NCBI Taxonomy" id="449393"/>
    <lineage>
        <taxon>unclassified sequences</taxon>
        <taxon>metagenomes</taxon>
        <taxon>ecological metagenomes</taxon>
    </lineage>
</organism>
<dbReference type="PRINTS" id="PR00691">
    <property type="entry name" value="ADHESINB"/>
</dbReference>
<keyword evidence="2" id="KW-0813">Transport</keyword>
<dbReference type="InterPro" id="IPR006127">
    <property type="entry name" value="ZnuA-like"/>
</dbReference>
<dbReference type="Pfam" id="PF01297">
    <property type="entry name" value="ZnuA"/>
    <property type="match status" value="1"/>
</dbReference>
<dbReference type="GO" id="GO:0030313">
    <property type="term" value="C:cell envelope"/>
    <property type="evidence" value="ECO:0007669"/>
    <property type="project" value="UniProtKB-SubCell"/>
</dbReference>
<gene>
    <name evidence="6" type="ORF">UFOPK2214_00416</name>
</gene>
<proteinExistence type="predicted"/>
<evidence type="ECO:0000256" key="5">
    <source>
        <dbReference type="SAM" id="MobiDB-lite"/>
    </source>
</evidence>
<dbReference type="PANTHER" id="PTHR42953:SF1">
    <property type="entry name" value="METAL-BINDING PROTEIN HI_0362-RELATED"/>
    <property type="match status" value="1"/>
</dbReference>
<dbReference type="InterPro" id="IPR050492">
    <property type="entry name" value="Bact_metal-bind_prot9"/>
</dbReference>
<dbReference type="GO" id="GO:0007155">
    <property type="term" value="P:cell adhesion"/>
    <property type="evidence" value="ECO:0007669"/>
    <property type="project" value="InterPro"/>
</dbReference>
<keyword evidence="3" id="KW-0479">Metal-binding</keyword>
<evidence type="ECO:0000256" key="1">
    <source>
        <dbReference type="ARBA" id="ARBA00004196"/>
    </source>
</evidence>
<dbReference type="EMBL" id="CAEZWJ010000008">
    <property type="protein sequence ID" value="CAB4648492.1"/>
    <property type="molecule type" value="Genomic_DNA"/>
</dbReference>
<evidence type="ECO:0000256" key="4">
    <source>
        <dbReference type="ARBA" id="ARBA00022729"/>
    </source>
</evidence>
<dbReference type="PROSITE" id="PS51257">
    <property type="entry name" value="PROKAR_LIPOPROTEIN"/>
    <property type="match status" value="1"/>
</dbReference>
<accession>A0A6J6KG47</accession>
<keyword evidence="4" id="KW-0732">Signal</keyword>
<reference evidence="6" key="1">
    <citation type="submission" date="2020-05" db="EMBL/GenBank/DDBJ databases">
        <authorList>
            <person name="Chiriac C."/>
            <person name="Salcher M."/>
            <person name="Ghai R."/>
            <person name="Kavagutti S V."/>
        </authorList>
    </citation>
    <scope>NUCLEOTIDE SEQUENCE</scope>
</reference>
<dbReference type="PANTHER" id="PTHR42953">
    <property type="entry name" value="HIGH-AFFINITY ZINC UPTAKE SYSTEM PROTEIN ZNUA-RELATED"/>
    <property type="match status" value="1"/>
</dbReference>
<sequence length="368" mass="39028">MRRRVLAPIAILLAVSLAGCSGGNSADNVAQPKDDLSQGNLNDPSTPDPDQEAAAAACKEAKEVSGRAPRIVTTVAPITNLVALMVSGTSIEVDGIVPEGTNSHTFEPPPSAASVVERADVIFVNGLGLEDPTLELAKANAKNSVVCELGTATMPKGSWIFDFSFPMDGGKPNPHVWTSPFLILGYLNIIRDAAVALDPSSMEIIDANYIKLSKIAMDLDAAVKTASATIAPANRKLLTYHDAYAYFADRYGYEVVGAIQPQSFEEPSPKEIANLIDQVKKEGVVAVFGSEVFPSPVLEQIGKEAGVRYVDTLRDDDLLGKPGDPDHSWAALMRSNYITMVTALGGDAAALEAIKSDIGLVDKAFYPQ</sequence>
<evidence type="ECO:0000256" key="2">
    <source>
        <dbReference type="ARBA" id="ARBA00022448"/>
    </source>
</evidence>
<dbReference type="InterPro" id="IPR006128">
    <property type="entry name" value="Lipoprotein_PsaA-like"/>
</dbReference>
<dbReference type="GO" id="GO:0046872">
    <property type="term" value="F:metal ion binding"/>
    <property type="evidence" value="ECO:0007669"/>
    <property type="project" value="UniProtKB-KW"/>
</dbReference>
<dbReference type="InterPro" id="IPR006129">
    <property type="entry name" value="AdhesinB"/>
</dbReference>
<name>A0A6J6KG47_9ZZZZ</name>
<evidence type="ECO:0000256" key="3">
    <source>
        <dbReference type="ARBA" id="ARBA00022723"/>
    </source>
</evidence>
<dbReference type="AlphaFoldDB" id="A0A6J6KG47"/>
<protein>
    <submittedName>
        <fullName evidence="6">Unannotated protein</fullName>
    </submittedName>
</protein>
<feature type="region of interest" description="Disordered" evidence="5">
    <location>
        <begin position="24"/>
        <end position="51"/>
    </location>
</feature>
<dbReference type="Gene3D" id="3.40.50.1980">
    <property type="entry name" value="Nitrogenase molybdenum iron protein domain"/>
    <property type="match status" value="2"/>
</dbReference>